<dbReference type="PIRSF" id="PIRSF016661">
    <property type="entry name" value="BioY"/>
    <property type="match status" value="1"/>
</dbReference>
<name>A0A1H5W708_9CLOT</name>
<protein>
    <recommendedName>
        <fullName evidence="2">Biotin transporter</fullName>
    </recommendedName>
</protein>
<dbReference type="InterPro" id="IPR003784">
    <property type="entry name" value="BioY"/>
</dbReference>
<dbReference type="AlphaFoldDB" id="A0A1H5W708"/>
<organism evidence="4 5">
    <name type="scientific">Caloramator fervidus</name>
    <dbReference type="NCBI Taxonomy" id="29344"/>
    <lineage>
        <taxon>Bacteria</taxon>
        <taxon>Bacillati</taxon>
        <taxon>Bacillota</taxon>
        <taxon>Clostridia</taxon>
        <taxon>Eubacteriales</taxon>
        <taxon>Clostridiaceae</taxon>
        <taxon>Caloramator</taxon>
    </lineage>
</organism>
<proteinExistence type="inferred from homology"/>
<gene>
    <name evidence="4" type="ORF">SAMN05660865_01401</name>
</gene>
<dbReference type="PANTHER" id="PTHR34295">
    <property type="entry name" value="BIOTIN TRANSPORTER BIOY"/>
    <property type="match status" value="1"/>
</dbReference>
<keyword evidence="3" id="KW-0812">Transmembrane</keyword>
<evidence type="ECO:0000256" key="2">
    <source>
        <dbReference type="PIRNR" id="PIRNR016661"/>
    </source>
</evidence>
<evidence type="ECO:0000256" key="3">
    <source>
        <dbReference type="SAM" id="Phobius"/>
    </source>
</evidence>
<keyword evidence="5" id="KW-1185">Reference proteome</keyword>
<dbReference type="EMBL" id="FNUK01000017">
    <property type="protein sequence ID" value="SEF95200.1"/>
    <property type="molecule type" value="Genomic_DNA"/>
</dbReference>
<feature type="transmembrane region" description="Helical" evidence="3">
    <location>
        <begin position="141"/>
        <end position="160"/>
    </location>
</feature>
<accession>A0A1H5W708</accession>
<comment type="similarity">
    <text evidence="1 2">Belongs to the BioY family.</text>
</comment>
<dbReference type="Pfam" id="PF02632">
    <property type="entry name" value="BioY"/>
    <property type="match status" value="1"/>
</dbReference>
<evidence type="ECO:0000256" key="1">
    <source>
        <dbReference type="ARBA" id="ARBA00010692"/>
    </source>
</evidence>
<comment type="subcellular location">
    <subcellularLocation>
        <location evidence="2">Cell membrane</location>
        <topology evidence="2">Multi-pass membrane protein</topology>
    </subcellularLocation>
</comment>
<feature type="transmembrane region" description="Helical" evidence="3">
    <location>
        <begin position="12"/>
        <end position="45"/>
    </location>
</feature>
<feature type="transmembrane region" description="Helical" evidence="3">
    <location>
        <begin position="75"/>
        <end position="99"/>
    </location>
</feature>
<feature type="transmembrane region" description="Helical" evidence="3">
    <location>
        <begin position="106"/>
        <end position="129"/>
    </location>
</feature>
<keyword evidence="2" id="KW-0813">Transport</keyword>
<evidence type="ECO:0000313" key="4">
    <source>
        <dbReference type="EMBL" id="SEF95200.1"/>
    </source>
</evidence>
<evidence type="ECO:0000313" key="5">
    <source>
        <dbReference type="Proteomes" id="UP000242850"/>
    </source>
</evidence>
<sequence>MTTKRLVKISLFVSILCILSLFSIPIGTVPITLQTFGIFLIGILLGPYDGSLAVLGYLLLGSIGLPVFAGGKGGISVLIGPTGGYLVSFPIVAFILGYLTKIKSEVIRFLVLLLSVFIVYAFGVCYLKYVTGMDFIKSIKIGMVPFIIPDIIKAVAAYFISLELDKRIRF</sequence>
<dbReference type="OrthoDB" id="9803495at2"/>
<keyword evidence="2 3" id="KW-0472">Membrane</keyword>
<reference evidence="5" key="1">
    <citation type="submission" date="2016-10" db="EMBL/GenBank/DDBJ databases">
        <authorList>
            <person name="Varghese N."/>
            <person name="Submissions S."/>
        </authorList>
    </citation>
    <scope>NUCLEOTIDE SEQUENCE [LARGE SCALE GENOMIC DNA]</scope>
    <source>
        <strain evidence="5">DSM 5463</strain>
    </source>
</reference>
<dbReference type="Gene3D" id="1.10.1760.20">
    <property type="match status" value="1"/>
</dbReference>
<keyword evidence="2" id="KW-1003">Cell membrane</keyword>
<dbReference type="GO" id="GO:0015225">
    <property type="term" value="F:biotin transmembrane transporter activity"/>
    <property type="evidence" value="ECO:0007669"/>
    <property type="project" value="UniProtKB-UniRule"/>
</dbReference>
<dbReference type="PANTHER" id="PTHR34295:SF1">
    <property type="entry name" value="BIOTIN TRANSPORTER BIOY"/>
    <property type="match status" value="1"/>
</dbReference>
<dbReference type="RefSeq" id="WP_159945852.1">
    <property type="nucleotide sequence ID" value="NZ_FNUK01000017.1"/>
</dbReference>
<dbReference type="Proteomes" id="UP000242850">
    <property type="component" value="Unassembled WGS sequence"/>
</dbReference>
<keyword evidence="3" id="KW-1133">Transmembrane helix</keyword>
<dbReference type="GO" id="GO:0005886">
    <property type="term" value="C:plasma membrane"/>
    <property type="evidence" value="ECO:0007669"/>
    <property type="project" value="UniProtKB-SubCell"/>
</dbReference>